<gene>
    <name evidence="2" type="ORF">PODLI_1B041650</name>
</gene>
<reference evidence="2" key="1">
    <citation type="submission" date="2022-12" db="EMBL/GenBank/DDBJ databases">
        <authorList>
            <person name="Alioto T."/>
            <person name="Alioto T."/>
            <person name="Gomez Garrido J."/>
        </authorList>
    </citation>
    <scope>NUCLEOTIDE SEQUENCE</scope>
</reference>
<organism evidence="2 3">
    <name type="scientific">Podarcis lilfordi</name>
    <name type="common">Lilford's wall lizard</name>
    <dbReference type="NCBI Taxonomy" id="74358"/>
    <lineage>
        <taxon>Eukaryota</taxon>
        <taxon>Metazoa</taxon>
        <taxon>Chordata</taxon>
        <taxon>Craniata</taxon>
        <taxon>Vertebrata</taxon>
        <taxon>Euteleostomi</taxon>
        <taxon>Lepidosauria</taxon>
        <taxon>Squamata</taxon>
        <taxon>Bifurcata</taxon>
        <taxon>Unidentata</taxon>
        <taxon>Episquamata</taxon>
        <taxon>Laterata</taxon>
        <taxon>Lacertibaenia</taxon>
        <taxon>Lacertidae</taxon>
        <taxon>Podarcis</taxon>
    </lineage>
</organism>
<name>A0AA35PUH6_9SAUR</name>
<dbReference type="AlphaFoldDB" id="A0AA35PUH6"/>
<feature type="region of interest" description="Disordered" evidence="1">
    <location>
        <begin position="1"/>
        <end position="48"/>
    </location>
</feature>
<feature type="compositionally biased region" description="Low complexity" evidence="1">
    <location>
        <begin position="7"/>
        <end position="17"/>
    </location>
</feature>
<evidence type="ECO:0000313" key="3">
    <source>
        <dbReference type="Proteomes" id="UP001178461"/>
    </source>
</evidence>
<evidence type="ECO:0000256" key="1">
    <source>
        <dbReference type="SAM" id="MobiDB-lite"/>
    </source>
</evidence>
<proteinExistence type="predicted"/>
<protein>
    <submittedName>
        <fullName evidence="2">Uncharacterized protein</fullName>
    </submittedName>
</protein>
<dbReference type="Proteomes" id="UP001178461">
    <property type="component" value="Chromosome 16"/>
</dbReference>
<evidence type="ECO:0000313" key="2">
    <source>
        <dbReference type="EMBL" id="CAI5797257.1"/>
    </source>
</evidence>
<accession>A0AA35PUH6</accession>
<sequence>MRGSSDATTATPQQTTQCRVQGAGPHNKPERVKEATPGAGITRHHTQRERELQRILVWKLQLKRSSVPKLASKWLLRC</sequence>
<dbReference type="EMBL" id="OX395143">
    <property type="protein sequence ID" value="CAI5797257.1"/>
    <property type="molecule type" value="Genomic_DNA"/>
</dbReference>
<keyword evidence="3" id="KW-1185">Reference proteome</keyword>